<comment type="caution">
    <text evidence="5">The sequence shown here is derived from an EMBL/GenBank/DDBJ whole genome shotgun (WGS) entry which is preliminary data.</text>
</comment>
<organism evidence="5 6">
    <name type="scientific">Aeromicrobium ginsengisoli</name>
    <dbReference type="NCBI Taxonomy" id="363867"/>
    <lineage>
        <taxon>Bacteria</taxon>
        <taxon>Bacillati</taxon>
        <taxon>Actinomycetota</taxon>
        <taxon>Actinomycetes</taxon>
        <taxon>Propionibacteriales</taxon>
        <taxon>Nocardioidaceae</taxon>
        <taxon>Aeromicrobium</taxon>
    </lineage>
</organism>
<dbReference type="Gene3D" id="2.40.100.10">
    <property type="entry name" value="Cyclophilin-like"/>
    <property type="match status" value="1"/>
</dbReference>
<reference evidence="5" key="1">
    <citation type="submission" date="2019-09" db="EMBL/GenBank/DDBJ databases">
        <authorList>
            <person name="Li J."/>
        </authorList>
    </citation>
    <scope>NUCLEOTIDE SEQUENCE [LARGE SCALE GENOMIC DNA]</scope>
    <source>
        <strain evidence="5">JCM 14732</strain>
    </source>
</reference>
<dbReference type="OrthoDB" id="9768696at2"/>
<dbReference type="PANTHER" id="PTHR43309">
    <property type="entry name" value="5-OXOPROLINASE SUBUNIT C"/>
    <property type="match status" value="1"/>
</dbReference>
<accession>A0A5M4FDQ9</accession>
<keyword evidence="1" id="KW-0547">Nucleotide-binding</keyword>
<dbReference type="NCBIfam" id="TIGR00724">
    <property type="entry name" value="urea_amlyse_rel"/>
    <property type="match status" value="1"/>
</dbReference>
<dbReference type="GO" id="GO:0016740">
    <property type="term" value="F:transferase activity"/>
    <property type="evidence" value="ECO:0007669"/>
    <property type="project" value="UniProtKB-KW"/>
</dbReference>
<dbReference type="PANTHER" id="PTHR43309:SF3">
    <property type="entry name" value="5-OXOPROLINASE SUBUNIT C"/>
    <property type="match status" value="1"/>
</dbReference>
<dbReference type="RefSeq" id="WP_149688832.1">
    <property type="nucleotide sequence ID" value="NZ_SDPQ02000002.1"/>
</dbReference>
<dbReference type="AlphaFoldDB" id="A0A5M4FDQ9"/>
<dbReference type="SMART" id="SM00797">
    <property type="entry name" value="AHS2"/>
    <property type="match status" value="1"/>
</dbReference>
<dbReference type="Proteomes" id="UP000380867">
    <property type="component" value="Unassembled WGS sequence"/>
</dbReference>
<dbReference type="SUPFAM" id="SSF50891">
    <property type="entry name" value="Cyclophilin-like"/>
    <property type="match status" value="1"/>
</dbReference>
<dbReference type="InterPro" id="IPR052708">
    <property type="entry name" value="PxpC"/>
</dbReference>
<dbReference type="InterPro" id="IPR003778">
    <property type="entry name" value="CT_A_B"/>
</dbReference>
<dbReference type="GO" id="GO:0005524">
    <property type="term" value="F:ATP binding"/>
    <property type="evidence" value="ECO:0007669"/>
    <property type="project" value="UniProtKB-KW"/>
</dbReference>
<evidence type="ECO:0000313" key="6">
    <source>
        <dbReference type="Proteomes" id="UP000380867"/>
    </source>
</evidence>
<keyword evidence="2" id="KW-0378">Hydrolase</keyword>
<gene>
    <name evidence="5" type="ORF">ESP70_008305</name>
</gene>
<dbReference type="InterPro" id="IPR029000">
    <property type="entry name" value="Cyclophilin-like_dom_sf"/>
</dbReference>
<dbReference type="Pfam" id="PF02626">
    <property type="entry name" value="CT_A_B"/>
    <property type="match status" value="1"/>
</dbReference>
<proteinExistence type="predicted"/>
<evidence type="ECO:0000313" key="5">
    <source>
        <dbReference type="EMBL" id="KAA1397379.1"/>
    </source>
</evidence>
<keyword evidence="6" id="KW-1185">Reference proteome</keyword>
<evidence type="ECO:0000256" key="2">
    <source>
        <dbReference type="ARBA" id="ARBA00022801"/>
    </source>
</evidence>
<dbReference type="GO" id="GO:0016787">
    <property type="term" value="F:hydrolase activity"/>
    <property type="evidence" value="ECO:0007669"/>
    <property type="project" value="UniProtKB-KW"/>
</dbReference>
<dbReference type="EMBL" id="SDPQ02000002">
    <property type="protein sequence ID" value="KAA1397379.1"/>
    <property type="molecule type" value="Genomic_DNA"/>
</dbReference>
<sequence>MTLVIESPGLLTLVQDLGRPGLGHLGVSPSGAFDRSALRQVNLVLGNEPGAAALEVLRGELVLRAETPTWVAVTGAAGPVTVDGDPRAYGRAIPLQAGQRLALGAPAAGLRSYVGVAGGFAVPEELGSRSTDTLAGLGPAPLKDGDRLALGAATHPPDIEDVPTLGRTGELTLDVMLGPRDDWFTTTAVRRLLESPWQVSPASDRVGVRLTGPALERARPDELPSEPCVRGSIQVSADGQPIVFGPDHPVTGGYPVLAVVLNRHTDRLAQAAPGQVVRFSRVS</sequence>
<protein>
    <submittedName>
        <fullName evidence="5">Biotin-dependent carboxyltransferase family protein</fullName>
    </submittedName>
</protein>
<evidence type="ECO:0000256" key="3">
    <source>
        <dbReference type="ARBA" id="ARBA00022840"/>
    </source>
</evidence>
<feature type="domain" description="Carboxyltransferase" evidence="4">
    <location>
        <begin position="24"/>
        <end position="283"/>
    </location>
</feature>
<keyword evidence="3" id="KW-0067">ATP-binding</keyword>
<name>A0A5M4FDQ9_9ACTN</name>
<evidence type="ECO:0000256" key="1">
    <source>
        <dbReference type="ARBA" id="ARBA00022741"/>
    </source>
</evidence>
<evidence type="ECO:0000259" key="4">
    <source>
        <dbReference type="SMART" id="SM00797"/>
    </source>
</evidence>